<comment type="similarity">
    <text evidence="2">Belongs to the intercrine gamma family.</text>
</comment>
<feature type="region of interest" description="Disordered" evidence="8">
    <location>
        <begin position="210"/>
        <end position="235"/>
    </location>
</feature>
<evidence type="ECO:0000313" key="10">
    <source>
        <dbReference type="Ensembl" id="ENSFCTP00005009951.1"/>
    </source>
</evidence>
<protein>
    <recommendedName>
        <fullName evidence="9">Chemokine interleukin-8-like domain-containing protein</fullName>
    </recommendedName>
</protein>
<feature type="compositionally biased region" description="Polar residues" evidence="8">
    <location>
        <begin position="217"/>
        <end position="235"/>
    </location>
</feature>
<dbReference type="Gene3D" id="2.40.50.40">
    <property type="match status" value="1"/>
</dbReference>
<accession>A0ABI7WI36</accession>
<dbReference type="InterPro" id="IPR039809">
    <property type="entry name" value="Chemokine_b/g/d"/>
</dbReference>
<dbReference type="SUPFAM" id="SSF54117">
    <property type="entry name" value="Interleukin 8-like chemokines"/>
    <property type="match status" value="1"/>
</dbReference>
<keyword evidence="5" id="KW-0964">Secreted</keyword>
<keyword evidence="11" id="KW-1185">Reference proteome</keyword>
<dbReference type="InterPro" id="IPR001811">
    <property type="entry name" value="Chemokine_IL8-like_dom"/>
</dbReference>
<evidence type="ECO:0000256" key="6">
    <source>
        <dbReference type="ARBA" id="ARBA00022729"/>
    </source>
</evidence>
<proteinExistence type="inferred from homology"/>
<name>A0ABI7WI36_FELCA</name>
<dbReference type="Pfam" id="PF00048">
    <property type="entry name" value="IL8"/>
    <property type="match status" value="1"/>
</dbReference>
<dbReference type="InterPro" id="IPR008105">
    <property type="entry name" value="Chemokine_XCL1/XCL2"/>
</dbReference>
<comment type="subcellular location">
    <subcellularLocation>
        <location evidence="1">Secreted</location>
    </subcellularLocation>
</comment>
<dbReference type="GeneTree" id="ENSGT01130000278316"/>
<dbReference type="PANTHER" id="PTHR12015:SF101">
    <property type="entry name" value="CYTOKINE SCM-1 BETA-RELATED"/>
    <property type="match status" value="1"/>
</dbReference>
<keyword evidence="3" id="KW-0145">Chemotaxis</keyword>
<evidence type="ECO:0000256" key="5">
    <source>
        <dbReference type="ARBA" id="ARBA00022525"/>
    </source>
</evidence>
<evidence type="ECO:0000313" key="11">
    <source>
        <dbReference type="Proteomes" id="UP000823872"/>
    </source>
</evidence>
<keyword evidence="7" id="KW-1015">Disulfide bond</keyword>
<dbReference type="InterPro" id="IPR036048">
    <property type="entry name" value="Interleukin_8-like_sf"/>
</dbReference>
<keyword evidence="6" id="KW-0732">Signal</keyword>
<evidence type="ECO:0000256" key="1">
    <source>
        <dbReference type="ARBA" id="ARBA00004613"/>
    </source>
</evidence>
<evidence type="ECO:0000256" key="4">
    <source>
        <dbReference type="ARBA" id="ARBA00022514"/>
    </source>
</evidence>
<reference evidence="10" key="2">
    <citation type="submission" date="2025-08" db="UniProtKB">
        <authorList>
            <consortium name="Ensembl"/>
        </authorList>
    </citation>
    <scope>IDENTIFICATION</scope>
    <source>
        <strain evidence="10">breed Abyssinian</strain>
    </source>
</reference>
<reference evidence="10" key="3">
    <citation type="submission" date="2025-09" db="UniProtKB">
        <authorList>
            <consortium name="Ensembl"/>
        </authorList>
    </citation>
    <scope>IDENTIFICATION</scope>
    <source>
        <strain evidence="10">breed Abyssinian</strain>
    </source>
</reference>
<dbReference type="PANTHER" id="PTHR12015">
    <property type="entry name" value="SMALL INDUCIBLE CYTOKINE A"/>
    <property type="match status" value="1"/>
</dbReference>
<organism evidence="10 11">
    <name type="scientific">Felis catus</name>
    <name type="common">Cat</name>
    <name type="synonym">Felis silvestris catus</name>
    <dbReference type="NCBI Taxonomy" id="9685"/>
    <lineage>
        <taxon>Eukaryota</taxon>
        <taxon>Metazoa</taxon>
        <taxon>Chordata</taxon>
        <taxon>Craniata</taxon>
        <taxon>Vertebrata</taxon>
        <taxon>Euteleostomi</taxon>
        <taxon>Mammalia</taxon>
        <taxon>Eutheria</taxon>
        <taxon>Laurasiatheria</taxon>
        <taxon>Carnivora</taxon>
        <taxon>Feliformia</taxon>
        <taxon>Felidae</taxon>
        <taxon>Felinae</taxon>
        <taxon>Felis</taxon>
    </lineage>
</organism>
<dbReference type="Proteomes" id="UP000823872">
    <property type="component" value="Chromosome F1"/>
</dbReference>
<evidence type="ECO:0000256" key="3">
    <source>
        <dbReference type="ARBA" id="ARBA00022500"/>
    </source>
</evidence>
<evidence type="ECO:0000256" key="7">
    <source>
        <dbReference type="ARBA" id="ARBA00023157"/>
    </source>
</evidence>
<feature type="domain" description="Chemokine interleukin-8-like" evidence="9">
    <location>
        <begin position="151"/>
        <end position="207"/>
    </location>
</feature>
<dbReference type="PRINTS" id="PR01731">
    <property type="entry name" value="LYMPHOTACTIN"/>
</dbReference>
<evidence type="ECO:0000256" key="8">
    <source>
        <dbReference type="SAM" id="MobiDB-lite"/>
    </source>
</evidence>
<dbReference type="CDD" id="cd00271">
    <property type="entry name" value="Chemokine_C"/>
    <property type="match status" value="1"/>
</dbReference>
<keyword evidence="4" id="KW-0202">Cytokine</keyword>
<sequence>GHEPAAAPLPGPAQPGCRCTAAVAIGEVVRSQRAWAELAPRGLAGSRGDKTQKNYGCVKEAPGRCHGHEFFEKVTKAPPRLPRKRLPIIAGGSRKCAHHWRNKEALESGRIFTLPAQLRRTSAMRPLVLALLAICFLTEFMAEGVGSEVLERSICVSLTTKKLPVKNIKTYTIKEGSMKAVIFITRRGLKVCADPQAEWVKKAVENVDKSTRRNMKQTKPTGAQHLTNSAVTLTT</sequence>
<dbReference type="Ensembl" id="ENSFCTT00005014815.1">
    <property type="protein sequence ID" value="ENSFCTP00005009951.1"/>
    <property type="gene ID" value="ENSFCTG00005005352.1"/>
</dbReference>
<evidence type="ECO:0000259" key="9">
    <source>
        <dbReference type="SMART" id="SM00199"/>
    </source>
</evidence>
<reference evidence="10 11" key="1">
    <citation type="submission" date="2021-02" db="EMBL/GenBank/DDBJ databases">
        <title>Safari Cat Assemblies.</title>
        <authorList>
            <person name="Bredemeyer K.R."/>
            <person name="Murphy W.J."/>
        </authorList>
    </citation>
    <scope>NUCLEOTIDE SEQUENCE [LARGE SCALE GENOMIC DNA]</scope>
</reference>
<dbReference type="SMART" id="SM00199">
    <property type="entry name" value="SCY"/>
    <property type="match status" value="1"/>
</dbReference>
<evidence type="ECO:0000256" key="2">
    <source>
        <dbReference type="ARBA" id="ARBA00006894"/>
    </source>
</evidence>